<keyword evidence="6 8" id="KW-0472">Membrane</keyword>
<dbReference type="Proteomes" id="UP000317010">
    <property type="component" value="Unassembled WGS sequence"/>
</dbReference>
<protein>
    <submittedName>
        <fullName evidence="12">Outer membrane receptor for ferrienterochelin and colicin</fullName>
    </submittedName>
</protein>
<keyword evidence="7 8" id="KW-0998">Cell outer membrane</keyword>
<evidence type="ECO:0000256" key="2">
    <source>
        <dbReference type="ARBA" id="ARBA00022448"/>
    </source>
</evidence>
<evidence type="ECO:0000256" key="10">
    <source>
        <dbReference type="SAM" id="SignalP"/>
    </source>
</evidence>
<proteinExistence type="inferred from homology"/>
<dbReference type="Gene3D" id="2.60.40.1120">
    <property type="entry name" value="Carboxypeptidase-like, regulatory domain"/>
    <property type="match status" value="1"/>
</dbReference>
<dbReference type="InterPro" id="IPR008969">
    <property type="entry name" value="CarboxyPept-like_regulatory"/>
</dbReference>
<dbReference type="PANTHER" id="PTHR30069">
    <property type="entry name" value="TONB-DEPENDENT OUTER MEMBRANE RECEPTOR"/>
    <property type="match status" value="1"/>
</dbReference>
<dbReference type="EMBL" id="VLLI01000004">
    <property type="protein sequence ID" value="TWJ01551.1"/>
    <property type="molecule type" value="Genomic_DNA"/>
</dbReference>
<dbReference type="GO" id="GO:0044718">
    <property type="term" value="P:siderophore transmembrane transport"/>
    <property type="evidence" value="ECO:0007669"/>
    <property type="project" value="TreeGrafter"/>
</dbReference>
<evidence type="ECO:0000256" key="9">
    <source>
        <dbReference type="SAM" id="MobiDB-lite"/>
    </source>
</evidence>
<feature type="region of interest" description="Disordered" evidence="9">
    <location>
        <begin position="801"/>
        <end position="823"/>
    </location>
</feature>
<evidence type="ECO:0000256" key="5">
    <source>
        <dbReference type="ARBA" id="ARBA00022729"/>
    </source>
</evidence>
<dbReference type="PANTHER" id="PTHR30069:SF29">
    <property type="entry name" value="HEMOGLOBIN AND HEMOGLOBIN-HAPTOGLOBIN-BINDING PROTEIN 1-RELATED"/>
    <property type="match status" value="1"/>
</dbReference>
<feature type="chain" id="PRO_5022150390" evidence="10">
    <location>
        <begin position="20"/>
        <end position="823"/>
    </location>
</feature>
<dbReference type="InterPro" id="IPR037066">
    <property type="entry name" value="Plug_dom_sf"/>
</dbReference>
<evidence type="ECO:0000313" key="13">
    <source>
        <dbReference type="Proteomes" id="UP000317010"/>
    </source>
</evidence>
<evidence type="ECO:0000256" key="7">
    <source>
        <dbReference type="ARBA" id="ARBA00023237"/>
    </source>
</evidence>
<keyword evidence="5 10" id="KW-0732">Signal</keyword>
<keyword evidence="13" id="KW-1185">Reference proteome</keyword>
<dbReference type="Gene3D" id="2.40.170.20">
    <property type="entry name" value="TonB-dependent receptor, beta-barrel domain"/>
    <property type="match status" value="1"/>
</dbReference>
<sequence>MKNICFILFLTILGFAAQAQNNATGNNGKISGKVNDASNNTPVDYATISVFKTGSTSPFNGGVTDPKGNFKIDNIPTGTYTITIEFLGYKKLTINNVTVSDANKNVSLGIVLLAPVQNMLKDVVITAKVPAVENKIDKLVYNPANDLTSQGGVALDVLQKVPMVSVDINGNVELMGNTNIQFLINGKPSTVFGSSITDALQAIPASQIKNIEVITNPGAKYDASGTGGIINIILKDNNVQGVNGSVNLSAGTRLENGSFNLNAKKGKIGVGVFFSGNGQLTSTTPSSSNRTSYSNTRDTITNLAQKGSSASKRSGYRSGFSLNWDITPKDQLTAAVNYNHFGNQSSGAINQNQTTTFAGGSLDTMSVNNSFSKFSTNATDFSLAYKKTFNKENQELDFLYNYSYSNTTNDYSQLQSYTGVNTPSIGSIGTNPGTDKETDISVDYTQPVTKDVTIETGAKATIEDINNSVVTQTLTDGDYVYNPLQSYSFEYNRKIFAYYLSTTFSLFNNFIDGKAGVRYEYTTATSDFPNTTLPSYGILSPSFVLSHKLDKTESIKFSYSYRLQRPGYNQLNPFDNISDPHNISTGNPDLKPELGHNFELGYNKSFDKGPSIYVAAFYRYNTNDLQSFTTFLPSYTVGGVDYTNVSLTQNYNIGREVNEGVNLYASLPVGKLTFRSNMFFANRITTNPGDPQVSGFAYRINLNASYDFGHDLAGEFFINDRSSQKGIQGTNPGFIFYNFAVRKQIMKKKASIGLTAANPFNQYVNVNTTTYGSNFNQSSLRQIPLRSFGISLMYKFGKMEFKKDKPKDDNGQQQDDNSGNAGK</sequence>
<feature type="compositionally biased region" description="Low complexity" evidence="9">
    <location>
        <begin position="811"/>
        <end position="823"/>
    </location>
</feature>
<comment type="similarity">
    <text evidence="8">Belongs to the TonB-dependent receptor family.</text>
</comment>
<dbReference type="InterPro" id="IPR039426">
    <property type="entry name" value="TonB-dep_rcpt-like"/>
</dbReference>
<dbReference type="GO" id="GO:0015344">
    <property type="term" value="F:siderophore uptake transmembrane transporter activity"/>
    <property type="evidence" value="ECO:0007669"/>
    <property type="project" value="TreeGrafter"/>
</dbReference>
<organism evidence="12 13">
    <name type="scientific">Mucilaginibacter frigoritolerans</name>
    <dbReference type="NCBI Taxonomy" id="652788"/>
    <lineage>
        <taxon>Bacteria</taxon>
        <taxon>Pseudomonadati</taxon>
        <taxon>Bacteroidota</taxon>
        <taxon>Sphingobacteriia</taxon>
        <taxon>Sphingobacteriales</taxon>
        <taxon>Sphingobacteriaceae</taxon>
        <taxon>Mucilaginibacter</taxon>
    </lineage>
</organism>
<dbReference type="SUPFAM" id="SSF56935">
    <property type="entry name" value="Porins"/>
    <property type="match status" value="1"/>
</dbReference>
<reference evidence="12 13" key="1">
    <citation type="submission" date="2019-07" db="EMBL/GenBank/DDBJ databases">
        <title>Genomic Encyclopedia of Archaeal and Bacterial Type Strains, Phase II (KMG-II): from individual species to whole genera.</title>
        <authorList>
            <person name="Goeker M."/>
        </authorList>
    </citation>
    <scope>NUCLEOTIDE SEQUENCE [LARGE SCALE GENOMIC DNA]</scope>
    <source>
        <strain evidence="12 13">ATCC BAA-1854</strain>
    </source>
</reference>
<dbReference type="Pfam" id="PF14905">
    <property type="entry name" value="OMP_b-brl_3"/>
    <property type="match status" value="1"/>
</dbReference>
<dbReference type="PROSITE" id="PS52016">
    <property type="entry name" value="TONB_DEPENDENT_REC_3"/>
    <property type="match status" value="1"/>
</dbReference>
<keyword evidence="12" id="KW-0675">Receptor</keyword>
<dbReference type="OrthoDB" id="606851at2"/>
<evidence type="ECO:0000256" key="6">
    <source>
        <dbReference type="ARBA" id="ARBA00023136"/>
    </source>
</evidence>
<name>A0A562U8M9_9SPHI</name>
<keyword evidence="2 8" id="KW-0813">Transport</keyword>
<comment type="subcellular location">
    <subcellularLocation>
        <location evidence="1 8">Cell outer membrane</location>
        <topology evidence="1 8">Multi-pass membrane protein</topology>
    </subcellularLocation>
</comment>
<dbReference type="InterPro" id="IPR041700">
    <property type="entry name" value="OMP_b-brl_3"/>
</dbReference>
<keyword evidence="3 8" id="KW-1134">Transmembrane beta strand</keyword>
<feature type="compositionally biased region" description="Basic and acidic residues" evidence="9">
    <location>
        <begin position="801"/>
        <end position="810"/>
    </location>
</feature>
<dbReference type="SUPFAM" id="SSF49464">
    <property type="entry name" value="Carboxypeptidase regulatory domain-like"/>
    <property type="match status" value="1"/>
</dbReference>
<evidence type="ECO:0000256" key="4">
    <source>
        <dbReference type="ARBA" id="ARBA00022692"/>
    </source>
</evidence>
<evidence type="ECO:0000259" key="11">
    <source>
        <dbReference type="Pfam" id="PF14905"/>
    </source>
</evidence>
<dbReference type="RefSeq" id="WP_144911579.1">
    <property type="nucleotide sequence ID" value="NZ_VLLI01000004.1"/>
</dbReference>
<evidence type="ECO:0000256" key="1">
    <source>
        <dbReference type="ARBA" id="ARBA00004571"/>
    </source>
</evidence>
<comment type="caution">
    <text evidence="12">The sequence shown here is derived from an EMBL/GenBank/DDBJ whole genome shotgun (WGS) entry which is preliminary data.</text>
</comment>
<gene>
    <name evidence="12" type="ORF">JN11_01702</name>
</gene>
<dbReference type="InterPro" id="IPR036942">
    <property type="entry name" value="Beta-barrel_TonB_sf"/>
</dbReference>
<evidence type="ECO:0000256" key="8">
    <source>
        <dbReference type="PROSITE-ProRule" id="PRU01360"/>
    </source>
</evidence>
<dbReference type="Pfam" id="PF13715">
    <property type="entry name" value="CarbopepD_reg_2"/>
    <property type="match status" value="1"/>
</dbReference>
<dbReference type="AlphaFoldDB" id="A0A562U8M9"/>
<feature type="signal peptide" evidence="10">
    <location>
        <begin position="1"/>
        <end position="19"/>
    </location>
</feature>
<keyword evidence="4 8" id="KW-0812">Transmembrane</keyword>
<feature type="domain" description="Outer membrane protein beta-barrel" evidence="11">
    <location>
        <begin position="387"/>
        <end position="794"/>
    </location>
</feature>
<evidence type="ECO:0000313" key="12">
    <source>
        <dbReference type="EMBL" id="TWJ01551.1"/>
    </source>
</evidence>
<dbReference type="GO" id="GO:0009279">
    <property type="term" value="C:cell outer membrane"/>
    <property type="evidence" value="ECO:0007669"/>
    <property type="project" value="UniProtKB-SubCell"/>
</dbReference>
<evidence type="ECO:0000256" key="3">
    <source>
        <dbReference type="ARBA" id="ARBA00022452"/>
    </source>
</evidence>
<accession>A0A562U8M9</accession>
<dbReference type="Gene3D" id="2.170.130.10">
    <property type="entry name" value="TonB-dependent receptor, plug domain"/>
    <property type="match status" value="1"/>
</dbReference>